<sequence>MDLGSSRRYEIELWSSTGLRIADISALAFNRHYVLTRNDAEQLTFSLDLFAFENYCANNLGGTDPKTLIAPYVTDIKVKRNGQYLFGAQVVDVSFDLQQDSSRAGSAGGTGQNYTVSITATGYLNLLKDRYVTKTYIATERTAIATDLITTTQAQTNGSVGITNSGSQYLTTQLSDRTYQLDEVKSKAQELAALSDSPFDFDFSPFKVFRTYAKIGARRQDINLIYGGPLGNVAGFSLDRSAINLYNKIYGIGSGFGTSQLTSTAGDNISQLNYYLREQIQQFNSVLLQPTLDQNTATALNLEKDILELPIVTITGKELPATFLSVGDRIPLKVMGHKWLDNINGLYRIEQIDVSIDENDFENAIKLTFDSYGVNQSE</sequence>
<dbReference type="Proteomes" id="UP000297608">
    <property type="component" value="Unassembled WGS sequence"/>
</dbReference>
<gene>
    <name evidence="1" type="ORF">E3O44_12695</name>
</gene>
<comment type="caution">
    <text evidence="1">The sequence shown here is derived from an EMBL/GenBank/DDBJ whole genome shotgun (WGS) entry which is preliminary data.</text>
</comment>
<dbReference type="EMBL" id="SOFG01000016">
    <property type="protein sequence ID" value="TFB85854.1"/>
    <property type="molecule type" value="Genomic_DNA"/>
</dbReference>
<protein>
    <submittedName>
        <fullName evidence="1">Uncharacterized protein</fullName>
    </submittedName>
</protein>
<dbReference type="RefSeq" id="WP_134535148.1">
    <property type="nucleotide sequence ID" value="NZ_SOFG01000016.1"/>
</dbReference>
<accession>A0ABY2IAI9</accession>
<evidence type="ECO:0000313" key="2">
    <source>
        <dbReference type="Proteomes" id="UP000297608"/>
    </source>
</evidence>
<name>A0ABY2IAI9_9MICO</name>
<reference evidence="1 2" key="1">
    <citation type="submission" date="2019-03" db="EMBL/GenBank/DDBJ databases">
        <title>Genomics of glacier-inhabiting Cryobacterium strains.</title>
        <authorList>
            <person name="Liu Q."/>
            <person name="Xin Y.-H."/>
        </authorList>
    </citation>
    <scope>NUCLEOTIDE SEQUENCE [LARGE SCALE GENOMIC DNA]</scope>
    <source>
        <strain evidence="1 2">MDB2-B</strain>
    </source>
</reference>
<organism evidence="1 2">
    <name type="scientific">Cryobacterium algoricola</name>
    <dbReference type="NCBI Taxonomy" id="1259183"/>
    <lineage>
        <taxon>Bacteria</taxon>
        <taxon>Bacillati</taxon>
        <taxon>Actinomycetota</taxon>
        <taxon>Actinomycetes</taxon>
        <taxon>Micrococcales</taxon>
        <taxon>Microbacteriaceae</taxon>
        <taxon>Cryobacterium</taxon>
    </lineage>
</organism>
<keyword evidence="2" id="KW-1185">Reference proteome</keyword>
<evidence type="ECO:0000313" key="1">
    <source>
        <dbReference type="EMBL" id="TFB85854.1"/>
    </source>
</evidence>
<proteinExistence type="predicted"/>